<evidence type="ECO:0000256" key="5">
    <source>
        <dbReference type="ARBA" id="ARBA00022679"/>
    </source>
</evidence>
<evidence type="ECO:0000313" key="15">
    <source>
        <dbReference type="EMBL" id="KAG8541417.1"/>
    </source>
</evidence>
<dbReference type="EC" id="2.4.1.-" evidence="12"/>
<comment type="catalytic activity">
    <reaction evidence="11">
        <text>an N-acetyl-alpha-neuraminyl-(2-&gt;3)-beta-D-galactosyl-(1-&gt;4)-N-acetyl-beta-D-glucosaminyl derivative + GDP-beta-L-fucose = an alpha-Neu5Ac-(2-&gt;3)-beta-D-Gal-(1-&gt;4)-[alpha-L-Fuc-(1-&gt;3)]-beta-D-GlcNAc derivative + GDP + H(+)</text>
        <dbReference type="Rhea" id="RHEA:56076"/>
        <dbReference type="ChEBI" id="CHEBI:15378"/>
        <dbReference type="ChEBI" id="CHEBI:57273"/>
        <dbReference type="ChEBI" id="CHEBI:58189"/>
        <dbReference type="ChEBI" id="CHEBI:136545"/>
        <dbReference type="ChEBI" id="CHEBI:139509"/>
    </reaction>
    <physiologicalReaction direction="left-to-right" evidence="11">
        <dbReference type="Rhea" id="RHEA:56077"/>
    </physiologicalReaction>
</comment>
<comment type="caution">
    <text evidence="15">The sequence shown here is derived from an EMBL/GenBank/DDBJ whole genome shotgun (WGS) entry which is preliminary data.</text>
</comment>
<dbReference type="Gene3D" id="3.40.50.11660">
    <property type="entry name" value="Glycosyl transferase family 10, C-terminal domain"/>
    <property type="match status" value="1"/>
</dbReference>
<keyword evidence="7" id="KW-0735">Signal-anchor</keyword>
<evidence type="ECO:0000256" key="10">
    <source>
        <dbReference type="ARBA" id="ARBA00023180"/>
    </source>
</evidence>
<gene>
    <name evidence="15" type="ORF">GDO81_029117</name>
</gene>
<dbReference type="SUPFAM" id="SSF53756">
    <property type="entry name" value="UDP-Glycosyltransferase/glycogen phosphorylase"/>
    <property type="match status" value="1"/>
</dbReference>
<proteinExistence type="inferred from homology"/>
<dbReference type="InterPro" id="IPR038577">
    <property type="entry name" value="GT10-like_C_sf"/>
</dbReference>
<dbReference type="GO" id="GO:0046920">
    <property type="term" value="F:alpha-(1-&gt;3)-fucosyltransferase activity"/>
    <property type="evidence" value="ECO:0007669"/>
    <property type="project" value="TreeGrafter"/>
</dbReference>
<evidence type="ECO:0000256" key="8">
    <source>
        <dbReference type="ARBA" id="ARBA00022989"/>
    </source>
</evidence>
<comment type="pathway">
    <text evidence="2">Protein modification; protein glycosylation.</text>
</comment>
<feature type="transmembrane region" description="Helical" evidence="12">
    <location>
        <begin position="15"/>
        <end position="35"/>
    </location>
</feature>
<reference evidence="15" key="1">
    <citation type="thesis" date="2020" institute="ProQuest LLC" country="789 East Eisenhower Parkway, Ann Arbor, MI, USA">
        <title>Comparative Genomics and Chromosome Evolution.</title>
        <authorList>
            <person name="Mudd A.B."/>
        </authorList>
    </citation>
    <scope>NUCLEOTIDE SEQUENCE</scope>
    <source>
        <strain evidence="15">237g6f4</strain>
        <tissue evidence="15">Blood</tissue>
    </source>
</reference>
<keyword evidence="5 12" id="KW-0808">Transferase</keyword>
<evidence type="ECO:0000256" key="12">
    <source>
        <dbReference type="RuleBase" id="RU003832"/>
    </source>
</evidence>
<keyword evidence="6 12" id="KW-0812">Transmembrane</keyword>
<dbReference type="InterPro" id="IPR031481">
    <property type="entry name" value="Glyco_tran_10_N"/>
</dbReference>
<evidence type="ECO:0000256" key="7">
    <source>
        <dbReference type="ARBA" id="ARBA00022968"/>
    </source>
</evidence>
<evidence type="ECO:0000256" key="1">
    <source>
        <dbReference type="ARBA" id="ARBA00004167"/>
    </source>
</evidence>
<dbReference type="PANTHER" id="PTHR11929">
    <property type="entry name" value="ALPHA- 1,3 -FUCOSYLTRANSFERASE"/>
    <property type="match status" value="1"/>
</dbReference>
<sequence>MFSMSCPNNLPKTSWIILFLAIYSYCIFVLCTFYYSEKTPEYKSHPPKPNVKMSWNCSIPPSKTVLPDHPRAAAQDQLKLSNQSSVTVILIWTWPLGHTFPLSQCPPLVDSSHCFFTLNRSMYSVAKAVVISHRDVWSHSQLPQGPRPPNQYWIWFSLEPPQYLKNLTIMDNFINMTMSFRADSDIFTPYGWLEKSDEKENFTIPQKTRLVAWVASNWKAKQRVEYYTELKKHIKVDVYGKGHLDLPRNQTLQTLSTYKFYLAFENSVHEDYITEKFWKNSFLAGTVPVVMGPPRKNYERFAPPDSFIHVDDFSSPQELASYLLSLEKDDQKYQQYFNWRSSYKPVKNEKSWVTEYCKVCKALKEAPSYRTIPSIAEWFI</sequence>
<dbReference type="InterPro" id="IPR001503">
    <property type="entry name" value="Glyco_trans_10"/>
</dbReference>
<dbReference type="Pfam" id="PF00852">
    <property type="entry name" value="Glyco_transf_10"/>
    <property type="match status" value="1"/>
</dbReference>
<evidence type="ECO:0000313" key="16">
    <source>
        <dbReference type="Proteomes" id="UP000824782"/>
    </source>
</evidence>
<evidence type="ECO:0000256" key="6">
    <source>
        <dbReference type="ARBA" id="ARBA00022692"/>
    </source>
</evidence>
<evidence type="ECO:0000259" key="14">
    <source>
        <dbReference type="Pfam" id="PF17039"/>
    </source>
</evidence>
<dbReference type="FunFam" id="3.40.50.11660:FF:000001">
    <property type="entry name" value="alpha-(1,3)-fucosyltransferase 9"/>
    <property type="match status" value="1"/>
</dbReference>
<keyword evidence="12" id="KW-0333">Golgi apparatus</keyword>
<keyword evidence="4 12" id="KW-0328">Glycosyltransferase</keyword>
<evidence type="ECO:0000259" key="13">
    <source>
        <dbReference type="Pfam" id="PF00852"/>
    </source>
</evidence>
<protein>
    <recommendedName>
        <fullName evidence="12">Fucosyltransferase</fullName>
        <ecNumber evidence="12">2.4.1.-</ecNumber>
    </recommendedName>
</protein>
<accession>A0AAV6YWS1</accession>
<evidence type="ECO:0000256" key="9">
    <source>
        <dbReference type="ARBA" id="ARBA00023136"/>
    </source>
</evidence>
<evidence type="ECO:0000256" key="3">
    <source>
        <dbReference type="ARBA" id="ARBA00008919"/>
    </source>
</evidence>
<dbReference type="Pfam" id="PF17039">
    <property type="entry name" value="Glyco_tran_10_N"/>
    <property type="match status" value="1"/>
</dbReference>
<name>A0AAV6YWS1_ENGPU</name>
<evidence type="ECO:0000256" key="11">
    <source>
        <dbReference type="ARBA" id="ARBA00036481"/>
    </source>
</evidence>
<keyword evidence="16" id="KW-1185">Reference proteome</keyword>
<comment type="similarity">
    <text evidence="3 12">Belongs to the glycosyltransferase 10 family.</text>
</comment>
<keyword evidence="8 12" id="KW-1133">Transmembrane helix</keyword>
<keyword evidence="9 12" id="KW-0472">Membrane</keyword>
<evidence type="ECO:0000256" key="2">
    <source>
        <dbReference type="ARBA" id="ARBA00004922"/>
    </source>
</evidence>
<dbReference type="PANTHER" id="PTHR11929:SF244">
    <property type="entry name" value="FUCOSYLTRANSFERASE"/>
    <property type="match status" value="1"/>
</dbReference>
<evidence type="ECO:0000256" key="4">
    <source>
        <dbReference type="ARBA" id="ARBA00022676"/>
    </source>
</evidence>
<comment type="subcellular location">
    <subcellularLocation>
        <location evidence="12">Golgi apparatus</location>
        <location evidence="12">Golgi stack membrane</location>
        <topology evidence="12">Single-pass type II membrane protein</topology>
    </subcellularLocation>
    <subcellularLocation>
        <location evidence="1">Membrane</location>
        <topology evidence="1">Single-pass membrane protein</topology>
    </subcellularLocation>
</comment>
<dbReference type="InterPro" id="IPR055270">
    <property type="entry name" value="Glyco_tran_10_C"/>
</dbReference>
<dbReference type="Proteomes" id="UP000824782">
    <property type="component" value="Unassembled WGS sequence"/>
</dbReference>
<keyword evidence="10" id="KW-0325">Glycoprotein</keyword>
<dbReference type="AlphaFoldDB" id="A0AAV6YWS1"/>
<feature type="domain" description="Fucosyltransferase C-terminal" evidence="13">
    <location>
        <begin position="205"/>
        <end position="378"/>
    </location>
</feature>
<dbReference type="GO" id="GO:0032580">
    <property type="term" value="C:Golgi cisterna membrane"/>
    <property type="evidence" value="ECO:0007669"/>
    <property type="project" value="UniProtKB-SubCell"/>
</dbReference>
<dbReference type="EMBL" id="WNYA01007662">
    <property type="protein sequence ID" value="KAG8541417.1"/>
    <property type="molecule type" value="Genomic_DNA"/>
</dbReference>
<feature type="domain" description="Fucosyltransferase N-terminal" evidence="14">
    <location>
        <begin position="87"/>
        <end position="191"/>
    </location>
</feature>
<organism evidence="15 16">
    <name type="scientific">Engystomops pustulosus</name>
    <name type="common">Tungara frog</name>
    <name type="synonym">Physalaemus pustulosus</name>
    <dbReference type="NCBI Taxonomy" id="76066"/>
    <lineage>
        <taxon>Eukaryota</taxon>
        <taxon>Metazoa</taxon>
        <taxon>Chordata</taxon>
        <taxon>Craniata</taxon>
        <taxon>Vertebrata</taxon>
        <taxon>Euteleostomi</taxon>
        <taxon>Amphibia</taxon>
        <taxon>Batrachia</taxon>
        <taxon>Anura</taxon>
        <taxon>Neobatrachia</taxon>
        <taxon>Hyloidea</taxon>
        <taxon>Leptodactylidae</taxon>
        <taxon>Leiuperinae</taxon>
        <taxon>Engystomops</taxon>
    </lineage>
</organism>